<keyword evidence="7" id="KW-1185">Reference proteome</keyword>
<sequence length="384" mass="44179">MATTKPEQPDESLEDSSVEEEETEQKIPNKFMDFSNVLASLESQRNADKLGQVPPAVKRRIKALKKLQLEATNIEAKFFAEVHALECKYHKLYVPMYDKRHTIVTGGYEPTEEESQWPSDDEDENLGNQLKNKAKIDEETTKTPEIIPKNPENNTDKPDPLGIPNFWLTIFQNVNLLSEMIQPPDEPILSHLQDIKVDCSENPMSFTLAFHFSPNQYFTNTVLTKEYFMKCEPEEDDPFNFEGPEIFKCKGCTINWNKGMNVTLKTVKKKQKHKSRGVVRTVTKTVQNDSFFNFFAPPELPENAKGEDIDDELRQLLTTDFEIGHYIRERIVPRAVLFYTGEAIEDEDDDYEDDDDLEDTTEESDSGDEKDNDKAAKEANCKQQ</sequence>
<evidence type="ECO:0000313" key="7">
    <source>
        <dbReference type="Proteomes" id="UP001168821"/>
    </source>
</evidence>
<organism evidence="6 7">
    <name type="scientific">Zophobas morio</name>
    <dbReference type="NCBI Taxonomy" id="2755281"/>
    <lineage>
        <taxon>Eukaryota</taxon>
        <taxon>Metazoa</taxon>
        <taxon>Ecdysozoa</taxon>
        <taxon>Arthropoda</taxon>
        <taxon>Hexapoda</taxon>
        <taxon>Insecta</taxon>
        <taxon>Pterygota</taxon>
        <taxon>Neoptera</taxon>
        <taxon>Endopterygota</taxon>
        <taxon>Coleoptera</taxon>
        <taxon>Polyphaga</taxon>
        <taxon>Cucujiformia</taxon>
        <taxon>Tenebrionidae</taxon>
        <taxon>Zophobas</taxon>
    </lineage>
</organism>
<evidence type="ECO:0000256" key="5">
    <source>
        <dbReference type="SAM" id="MobiDB-lite"/>
    </source>
</evidence>
<gene>
    <name evidence="6" type="ORF">Zmor_010382</name>
</gene>
<evidence type="ECO:0008006" key="8">
    <source>
        <dbReference type="Google" id="ProtNLM"/>
    </source>
</evidence>
<dbReference type="SUPFAM" id="SSF143113">
    <property type="entry name" value="NAP-like"/>
    <property type="match status" value="1"/>
</dbReference>
<comment type="caution">
    <text evidence="6">The sequence shown here is derived from an EMBL/GenBank/DDBJ whole genome shotgun (WGS) entry which is preliminary data.</text>
</comment>
<evidence type="ECO:0000313" key="6">
    <source>
        <dbReference type="EMBL" id="KAJ3658655.1"/>
    </source>
</evidence>
<evidence type="ECO:0000256" key="3">
    <source>
        <dbReference type="ARBA" id="ARBA00023242"/>
    </source>
</evidence>
<dbReference type="GO" id="GO:0006334">
    <property type="term" value="P:nucleosome assembly"/>
    <property type="evidence" value="ECO:0007669"/>
    <property type="project" value="InterPro"/>
</dbReference>
<feature type="compositionally biased region" description="Acidic residues" evidence="5">
    <location>
        <begin position="343"/>
        <end position="366"/>
    </location>
</feature>
<feature type="region of interest" description="Disordered" evidence="5">
    <location>
        <begin position="108"/>
        <end position="127"/>
    </location>
</feature>
<dbReference type="Gene3D" id="1.20.5.1500">
    <property type="match status" value="1"/>
</dbReference>
<evidence type="ECO:0000256" key="2">
    <source>
        <dbReference type="ARBA" id="ARBA00009947"/>
    </source>
</evidence>
<accession>A0AA38MIT9</accession>
<dbReference type="FunFam" id="1.20.5.1500:FF:000001">
    <property type="entry name" value="Nucleosome assembly protein 1-like 1"/>
    <property type="match status" value="1"/>
</dbReference>
<dbReference type="Proteomes" id="UP001168821">
    <property type="component" value="Unassembled WGS sequence"/>
</dbReference>
<name>A0AA38MIT9_9CUCU</name>
<reference evidence="6" key="1">
    <citation type="journal article" date="2023" name="G3 (Bethesda)">
        <title>Whole genome assemblies of Zophobas morio and Tenebrio molitor.</title>
        <authorList>
            <person name="Kaur S."/>
            <person name="Stinson S.A."/>
            <person name="diCenzo G.C."/>
        </authorList>
    </citation>
    <scope>NUCLEOTIDE SEQUENCE</scope>
    <source>
        <strain evidence="6">QUZm001</strain>
    </source>
</reference>
<evidence type="ECO:0000256" key="4">
    <source>
        <dbReference type="RuleBase" id="RU003876"/>
    </source>
</evidence>
<comment type="similarity">
    <text evidence="2 4">Belongs to the nucleosome assembly protein (NAP) family.</text>
</comment>
<feature type="compositionally biased region" description="Acidic residues" evidence="5">
    <location>
        <begin position="110"/>
        <end position="125"/>
    </location>
</feature>
<dbReference type="FunFam" id="3.30.1120.90:FF:000001">
    <property type="entry name" value="Nucleosome assembly protein 1-like 1"/>
    <property type="match status" value="1"/>
</dbReference>
<evidence type="ECO:0000256" key="1">
    <source>
        <dbReference type="ARBA" id="ARBA00004123"/>
    </source>
</evidence>
<dbReference type="InterPro" id="IPR002164">
    <property type="entry name" value="NAP_family"/>
</dbReference>
<feature type="region of interest" description="Disordered" evidence="5">
    <location>
        <begin position="343"/>
        <end position="384"/>
    </location>
</feature>
<dbReference type="PANTHER" id="PTHR11875">
    <property type="entry name" value="TESTIS-SPECIFIC Y-ENCODED PROTEIN"/>
    <property type="match status" value="1"/>
</dbReference>
<feature type="region of interest" description="Disordered" evidence="5">
    <location>
        <begin position="1"/>
        <end position="29"/>
    </location>
</feature>
<dbReference type="GO" id="GO:0005634">
    <property type="term" value="C:nucleus"/>
    <property type="evidence" value="ECO:0007669"/>
    <property type="project" value="UniProtKB-SubCell"/>
</dbReference>
<feature type="region of interest" description="Disordered" evidence="5">
    <location>
        <begin position="137"/>
        <end position="159"/>
    </location>
</feature>
<dbReference type="EMBL" id="JALNTZ010000003">
    <property type="protein sequence ID" value="KAJ3658655.1"/>
    <property type="molecule type" value="Genomic_DNA"/>
</dbReference>
<dbReference type="Pfam" id="PF00956">
    <property type="entry name" value="NAP"/>
    <property type="match status" value="1"/>
</dbReference>
<comment type="subcellular location">
    <subcellularLocation>
        <location evidence="1">Nucleus</location>
    </subcellularLocation>
</comment>
<feature type="compositionally biased region" description="Basic and acidic residues" evidence="5">
    <location>
        <begin position="367"/>
        <end position="384"/>
    </location>
</feature>
<protein>
    <recommendedName>
        <fullName evidence="8">Nucleosome assembly protein 1-like 1</fullName>
    </recommendedName>
</protein>
<proteinExistence type="inferred from homology"/>
<feature type="compositionally biased region" description="Acidic residues" evidence="5">
    <location>
        <begin position="9"/>
        <end position="23"/>
    </location>
</feature>
<dbReference type="AlphaFoldDB" id="A0AA38MIT9"/>
<dbReference type="Gene3D" id="3.30.1120.90">
    <property type="entry name" value="Nucleosome assembly protein"/>
    <property type="match status" value="1"/>
</dbReference>
<keyword evidence="3" id="KW-0539">Nucleus</keyword>
<dbReference type="InterPro" id="IPR037231">
    <property type="entry name" value="NAP-like_sf"/>
</dbReference>